<name>A0A6J4UD85_9BACT</name>
<accession>A0A6J4UD85</accession>
<protein>
    <submittedName>
        <fullName evidence="1">Uncharacterized protein</fullName>
    </submittedName>
</protein>
<evidence type="ECO:0000313" key="1">
    <source>
        <dbReference type="EMBL" id="CAA9547516.1"/>
    </source>
</evidence>
<reference evidence="1" key="1">
    <citation type="submission" date="2020-02" db="EMBL/GenBank/DDBJ databases">
        <authorList>
            <person name="Meier V. D."/>
        </authorList>
    </citation>
    <scope>NUCLEOTIDE SEQUENCE</scope>
    <source>
        <strain evidence="1">AVDCRST_MAG18</strain>
    </source>
</reference>
<organism evidence="1">
    <name type="scientific">uncultured Thermomicrobiales bacterium</name>
    <dbReference type="NCBI Taxonomy" id="1645740"/>
    <lineage>
        <taxon>Bacteria</taxon>
        <taxon>Pseudomonadati</taxon>
        <taxon>Thermomicrobiota</taxon>
        <taxon>Thermomicrobia</taxon>
        <taxon>Thermomicrobiales</taxon>
        <taxon>environmental samples</taxon>
    </lineage>
</organism>
<dbReference type="AlphaFoldDB" id="A0A6J4UD85"/>
<sequence>MWAEGFFVVTDAVGAEGCASPAIVRSHHVGGSDLALGERIFGFGVLT</sequence>
<gene>
    <name evidence="1" type="ORF">AVDCRST_MAG18-17</name>
</gene>
<proteinExistence type="predicted"/>
<dbReference type="EMBL" id="CADCWN010000005">
    <property type="protein sequence ID" value="CAA9547516.1"/>
    <property type="molecule type" value="Genomic_DNA"/>
</dbReference>